<dbReference type="GO" id="GO:0006310">
    <property type="term" value="P:DNA recombination"/>
    <property type="evidence" value="ECO:0007669"/>
    <property type="project" value="UniProtKB-KW"/>
</dbReference>
<dbReference type="AlphaFoldDB" id="A0A087TD77"/>
<evidence type="ECO:0000313" key="12">
    <source>
        <dbReference type="EMBL" id="KFM63066.1"/>
    </source>
</evidence>
<evidence type="ECO:0000256" key="10">
    <source>
        <dbReference type="SAM" id="MobiDB-lite"/>
    </source>
</evidence>
<dbReference type="GO" id="GO:0004519">
    <property type="term" value="F:endonuclease activity"/>
    <property type="evidence" value="ECO:0007669"/>
    <property type="project" value="UniProtKB-KW"/>
</dbReference>
<evidence type="ECO:0000256" key="3">
    <source>
        <dbReference type="ARBA" id="ARBA00022759"/>
    </source>
</evidence>
<dbReference type="GO" id="GO:0015074">
    <property type="term" value="P:DNA integration"/>
    <property type="evidence" value="ECO:0007669"/>
    <property type="project" value="UniProtKB-KW"/>
</dbReference>
<feature type="compositionally biased region" description="Basic and acidic residues" evidence="10">
    <location>
        <begin position="237"/>
        <end position="261"/>
    </location>
</feature>
<dbReference type="InterPro" id="IPR001584">
    <property type="entry name" value="Integrase_cat-core"/>
</dbReference>
<keyword evidence="8" id="KW-0239">DNA-directed DNA polymerase</keyword>
<dbReference type="Pfam" id="PF00665">
    <property type="entry name" value="rve"/>
    <property type="match status" value="1"/>
</dbReference>
<keyword evidence="9" id="KW-0233">DNA recombination</keyword>
<dbReference type="InterPro" id="IPR036397">
    <property type="entry name" value="RNaseH_sf"/>
</dbReference>
<keyword evidence="8" id="KW-0808">Transferase</keyword>
<evidence type="ECO:0000256" key="9">
    <source>
        <dbReference type="ARBA" id="ARBA00023172"/>
    </source>
</evidence>
<protein>
    <submittedName>
        <fullName evidence="12">Retrovirus-related Pol polyprotein from transposon TNT 1-94</fullName>
    </submittedName>
</protein>
<dbReference type="PANTHER" id="PTHR42648:SF11">
    <property type="entry name" value="TRANSPOSON TY4-P GAG-POL POLYPROTEIN"/>
    <property type="match status" value="1"/>
</dbReference>
<dbReference type="EMBL" id="KK114672">
    <property type="protein sequence ID" value="KFM63066.1"/>
    <property type="molecule type" value="Genomic_DNA"/>
</dbReference>
<evidence type="ECO:0000256" key="6">
    <source>
        <dbReference type="ARBA" id="ARBA00022908"/>
    </source>
</evidence>
<keyword evidence="6" id="KW-0229">DNA integration</keyword>
<keyword evidence="2" id="KW-0479">Metal-binding</keyword>
<evidence type="ECO:0000256" key="1">
    <source>
        <dbReference type="ARBA" id="ARBA00022722"/>
    </source>
</evidence>
<evidence type="ECO:0000256" key="5">
    <source>
        <dbReference type="ARBA" id="ARBA00022842"/>
    </source>
</evidence>
<keyword evidence="4" id="KW-0378">Hydrolase</keyword>
<evidence type="ECO:0000313" key="13">
    <source>
        <dbReference type="Proteomes" id="UP000054359"/>
    </source>
</evidence>
<dbReference type="InterPro" id="IPR012337">
    <property type="entry name" value="RNaseH-like_sf"/>
</dbReference>
<evidence type="ECO:0000256" key="8">
    <source>
        <dbReference type="ARBA" id="ARBA00022932"/>
    </source>
</evidence>
<gene>
    <name evidence="12" type="ORF">X975_20707</name>
</gene>
<dbReference type="OrthoDB" id="6435841at2759"/>
<name>A0A087TD77_STEMI</name>
<feature type="region of interest" description="Disordered" evidence="10">
    <location>
        <begin position="232"/>
        <end position="265"/>
    </location>
</feature>
<dbReference type="Pfam" id="PF25597">
    <property type="entry name" value="SH3_retrovirus"/>
    <property type="match status" value="1"/>
</dbReference>
<keyword evidence="7" id="KW-0695">RNA-directed DNA polymerase</keyword>
<dbReference type="Proteomes" id="UP000054359">
    <property type="component" value="Unassembled WGS sequence"/>
</dbReference>
<dbReference type="OMA" id="NTACHIR"/>
<feature type="domain" description="Integrase catalytic" evidence="11">
    <location>
        <begin position="13"/>
        <end position="178"/>
    </location>
</feature>
<feature type="non-terminal residue" evidence="12">
    <location>
        <position position="323"/>
    </location>
</feature>
<evidence type="ECO:0000256" key="4">
    <source>
        <dbReference type="ARBA" id="ARBA00022801"/>
    </source>
</evidence>
<dbReference type="PANTHER" id="PTHR42648">
    <property type="entry name" value="TRANSPOSASE, PUTATIVE-RELATED"/>
    <property type="match status" value="1"/>
</dbReference>
<keyword evidence="8" id="KW-0548">Nucleotidyltransferase</keyword>
<reference evidence="12 13" key="1">
    <citation type="submission" date="2013-11" db="EMBL/GenBank/DDBJ databases">
        <title>Genome sequencing of Stegodyphus mimosarum.</title>
        <authorList>
            <person name="Bechsgaard J."/>
        </authorList>
    </citation>
    <scope>NUCLEOTIDE SEQUENCE [LARGE SCALE GENOMIC DNA]</scope>
</reference>
<dbReference type="GO" id="GO:0003964">
    <property type="term" value="F:RNA-directed DNA polymerase activity"/>
    <property type="evidence" value="ECO:0007669"/>
    <property type="project" value="UniProtKB-KW"/>
</dbReference>
<dbReference type="GO" id="GO:0046872">
    <property type="term" value="F:metal ion binding"/>
    <property type="evidence" value="ECO:0007669"/>
    <property type="project" value="UniProtKB-KW"/>
</dbReference>
<dbReference type="GO" id="GO:0016787">
    <property type="term" value="F:hydrolase activity"/>
    <property type="evidence" value="ECO:0007669"/>
    <property type="project" value="UniProtKB-KW"/>
</dbReference>
<evidence type="ECO:0000259" key="11">
    <source>
        <dbReference type="PROSITE" id="PS50994"/>
    </source>
</evidence>
<dbReference type="PROSITE" id="PS50994">
    <property type="entry name" value="INTEGRASE"/>
    <property type="match status" value="1"/>
</dbReference>
<dbReference type="Gene3D" id="3.30.420.10">
    <property type="entry name" value="Ribonuclease H-like superfamily/Ribonuclease H"/>
    <property type="match status" value="1"/>
</dbReference>
<evidence type="ECO:0000256" key="7">
    <source>
        <dbReference type="ARBA" id="ARBA00022918"/>
    </source>
</evidence>
<sequence>MQQIPYPKAASVRARRPLELIHSDICGPMPTPSIGGKLFFVTFIDDFTGYTVIYLLAKNSEVLSKLKDFVGITRNKFGRTMQTLRTDNGGEYTSEKMEEFLSNNGIKHQLTVPFSPPQNGVSERKNRSLTEMPRCLLSQSRLPNKFWGGAVNTANYIQNSLPTRACDKTPYELWRGRKPNLAHMKQFGCTAYAYIHKENRKKLDQKVTEEIFVGYDQRSKGYLIYTGEDVENDEETTEKHKVVSEEEPRRSEMKTKGKPPERLGYLTNTTKTISENFKDLDKLNSEEKEKWLLAVDEEINSLSQNKTWELFELPVGKKPVDGF</sequence>
<keyword evidence="3" id="KW-0255">Endonuclease</keyword>
<evidence type="ECO:0000256" key="2">
    <source>
        <dbReference type="ARBA" id="ARBA00022723"/>
    </source>
</evidence>
<dbReference type="GO" id="GO:0003676">
    <property type="term" value="F:nucleic acid binding"/>
    <property type="evidence" value="ECO:0007669"/>
    <property type="project" value="InterPro"/>
</dbReference>
<keyword evidence="13" id="KW-1185">Reference proteome</keyword>
<dbReference type="STRING" id="407821.A0A087TD77"/>
<dbReference type="InterPro" id="IPR039537">
    <property type="entry name" value="Retrotran_Ty1/copia-like"/>
</dbReference>
<keyword evidence="1" id="KW-0540">Nuclease</keyword>
<accession>A0A087TD77</accession>
<keyword evidence="5" id="KW-0460">Magnesium</keyword>
<dbReference type="GO" id="GO:0003887">
    <property type="term" value="F:DNA-directed DNA polymerase activity"/>
    <property type="evidence" value="ECO:0007669"/>
    <property type="project" value="UniProtKB-KW"/>
</dbReference>
<dbReference type="InterPro" id="IPR057670">
    <property type="entry name" value="SH3_retrovirus"/>
</dbReference>
<organism evidence="12 13">
    <name type="scientific">Stegodyphus mimosarum</name>
    <name type="common">African social velvet spider</name>
    <dbReference type="NCBI Taxonomy" id="407821"/>
    <lineage>
        <taxon>Eukaryota</taxon>
        <taxon>Metazoa</taxon>
        <taxon>Ecdysozoa</taxon>
        <taxon>Arthropoda</taxon>
        <taxon>Chelicerata</taxon>
        <taxon>Arachnida</taxon>
        <taxon>Araneae</taxon>
        <taxon>Araneomorphae</taxon>
        <taxon>Entelegynae</taxon>
        <taxon>Eresoidea</taxon>
        <taxon>Eresidae</taxon>
        <taxon>Stegodyphus</taxon>
    </lineage>
</organism>
<dbReference type="SUPFAM" id="SSF53098">
    <property type="entry name" value="Ribonuclease H-like"/>
    <property type="match status" value="1"/>
</dbReference>
<proteinExistence type="predicted"/>